<dbReference type="Proteomes" id="UP001153328">
    <property type="component" value="Unassembled WGS sequence"/>
</dbReference>
<dbReference type="InterPro" id="IPR000182">
    <property type="entry name" value="GNAT_dom"/>
</dbReference>
<feature type="domain" description="N-acetyltransferase" evidence="2">
    <location>
        <begin position="1"/>
        <end position="155"/>
    </location>
</feature>
<dbReference type="EMBL" id="CAJVAX010000018">
    <property type="protein sequence ID" value="CAG7645870.1"/>
    <property type="molecule type" value="Genomic_DNA"/>
</dbReference>
<feature type="compositionally biased region" description="Acidic residues" evidence="1">
    <location>
        <begin position="164"/>
        <end position="173"/>
    </location>
</feature>
<dbReference type="InterPro" id="IPR051531">
    <property type="entry name" value="N-acetyltransferase"/>
</dbReference>
<dbReference type="AlphaFoldDB" id="A0A9W4MCR9"/>
<evidence type="ECO:0000313" key="3">
    <source>
        <dbReference type="EMBL" id="CAG7645870.1"/>
    </source>
</evidence>
<dbReference type="PANTHER" id="PTHR43792:SF1">
    <property type="entry name" value="N-ACETYLTRANSFERASE DOMAIN-CONTAINING PROTEIN"/>
    <property type="match status" value="1"/>
</dbReference>
<comment type="caution">
    <text evidence="3">The sequence shown here is derived from an EMBL/GenBank/DDBJ whole genome shotgun (WGS) entry which is preliminary data.</text>
</comment>
<dbReference type="Gene3D" id="3.40.630.30">
    <property type="match status" value="1"/>
</dbReference>
<reference evidence="3" key="1">
    <citation type="submission" date="2021-06" db="EMBL/GenBank/DDBJ databases">
        <authorList>
            <person name="Arsene-Ploetze F."/>
        </authorList>
    </citation>
    <scope>NUCLEOTIDE SEQUENCE</scope>
    <source>
        <strain evidence="3">SBRY1</strain>
    </source>
</reference>
<dbReference type="Pfam" id="PF13302">
    <property type="entry name" value="Acetyltransf_3"/>
    <property type="match status" value="1"/>
</dbReference>
<gene>
    <name evidence="3" type="ORF">SBRY_40263</name>
</gene>
<evidence type="ECO:0000256" key="1">
    <source>
        <dbReference type="SAM" id="MobiDB-lite"/>
    </source>
</evidence>
<dbReference type="GO" id="GO:0016747">
    <property type="term" value="F:acyltransferase activity, transferring groups other than amino-acyl groups"/>
    <property type="evidence" value="ECO:0007669"/>
    <property type="project" value="InterPro"/>
</dbReference>
<dbReference type="SUPFAM" id="SSF55729">
    <property type="entry name" value="Acyl-CoA N-acyltransferases (Nat)"/>
    <property type="match status" value="1"/>
</dbReference>
<evidence type="ECO:0000313" key="4">
    <source>
        <dbReference type="Proteomes" id="UP001153328"/>
    </source>
</evidence>
<dbReference type="InterPro" id="IPR016181">
    <property type="entry name" value="Acyl_CoA_acyltransferase"/>
</dbReference>
<evidence type="ECO:0000259" key="2">
    <source>
        <dbReference type="PROSITE" id="PS51186"/>
    </source>
</evidence>
<dbReference type="PROSITE" id="PS51186">
    <property type="entry name" value="GNAT"/>
    <property type="match status" value="1"/>
</dbReference>
<accession>A0A9W4MCR9</accession>
<feature type="region of interest" description="Disordered" evidence="1">
    <location>
        <begin position="151"/>
        <end position="173"/>
    </location>
</feature>
<dbReference type="PANTHER" id="PTHR43792">
    <property type="entry name" value="GNAT FAMILY, PUTATIVE (AFU_ORTHOLOGUE AFUA_3G00765)-RELATED-RELATED"/>
    <property type="match status" value="1"/>
</dbReference>
<proteinExistence type="predicted"/>
<sequence>MLRRPEARDRAAFVELLASPEVHTYLGGPRAREELERELPAAPEQWPGSFAVELDGEMIGQILLRRAPAEHRPAAAGRADLGYLFLPRAWGLGYAAEACSAALDWFDGVLPGEPVVLATQTANTASMRLAAKLGFTEVERFRAWDAEQWLGRRPPASPHRDQYGDGESDSGLR</sequence>
<keyword evidence="4" id="KW-1185">Reference proteome</keyword>
<organism evidence="3 4">
    <name type="scientific">Actinacidiphila bryophytorum</name>
    <dbReference type="NCBI Taxonomy" id="1436133"/>
    <lineage>
        <taxon>Bacteria</taxon>
        <taxon>Bacillati</taxon>
        <taxon>Actinomycetota</taxon>
        <taxon>Actinomycetes</taxon>
        <taxon>Kitasatosporales</taxon>
        <taxon>Streptomycetaceae</taxon>
        <taxon>Actinacidiphila</taxon>
    </lineage>
</organism>
<protein>
    <submittedName>
        <fullName evidence="3">GNAT family N-acetyltransferase</fullName>
    </submittedName>
</protein>
<name>A0A9W4MCR9_9ACTN</name>